<evidence type="ECO:0000256" key="8">
    <source>
        <dbReference type="SAM" id="Coils"/>
    </source>
</evidence>
<evidence type="ECO:0000313" key="11">
    <source>
        <dbReference type="Proteomes" id="UP001139103"/>
    </source>
</evidence>
<evidence type="ECO:0000256" key="3">
    <source>
        <dbReference type="ARBA" id="ARBA00022475"/>
    </source>
</evidence>
<feature type="transmembrane region" description="Helical" evidence="7">
    <location>
        <begin position="481"/>
        <end position="499"/>
    </location>
</feature>
<dbReference type="SUPFAM" id="SSF161098">
    <property type="entry name" value="MetI-like"/>
    <property type="match status" value="1"/>
</dbReference>
<dbReference type="InterPro" id="IPR035906">
    <property type="entry name" value="MetI-like_sf"/>
</dbReference>
<dbReference type="Proteomes" id="UP001139103">
    <property type="component" value="Unassembled WGS sequence"/>
</dbReference>
<feature type="transmembrane region" description="Helical" evidence="7">
    <location>
        <begin position="382"/>
        <end position="409"/>
    </location>
</feature>
<comment type="similarity">
    <text evidence="7">Belongs to the binding-protein-dependent transport system permease family.</text>
</comment>
<reference evidence="10" key="1">
    <citation type="submission" date="2021-11" db="EMBL/GenBank/DDBJ databases">
        <title>Genome sequence.</title>
        <authorList>
            <person name="Sun Q."/>
        </authorList>
    </citation>
    <scope>NUCLEOTIDE SEQUENCE</scope>
    <source>
        <strain evidence="10">JC732</strain>
    </source>
</reference>
<proteinExistence type="inferred from homology"/>
<name>A0A9X1SER7_9BACT</name>
<dbReference type="InterPro" id="IPR000515">
    <property type="entry name" value="MetI-like"/>
</dbReference>
<evidence type="ECO:0000256" key="2">
    <source>
        <dbReference type="ARBA" id="ARBA00022448"/>
    </source>
</evidence>
<protein>
    <submittedName>
        <fullName evidence="10">ABC transporter permease subunit</fullName>
    </submittedName>
</protein>
<keyword evidence="3" id="KW-1003">Cell membrane</keyword>
<comment type="subcellular location">
    <subcellularLocation>
        <location evidence="1 7">Cell membrane</location>
        <topology evidence="1 7">Multi-pass membrane protein</topology>
    </subcellularLocation>
</comment>
<dbReference type="EMBL" id="JAJKFT010000002">
    <property type="protein sequence ID" value="MCC9627042.1"/>
    <property type="molecule type" value="Genomic_DNA"/>
</dbReference>
<evidence type="ECO:0000256" key="6">
    <source>
        <dbReference type="ARBA" id="ARBA00023136"/>
    </source>
</evidence>
<evidence type="ECO:0000256" key="1">
    <source>
        <dbReference type="ARBA" id="ARBA00004651"/>
    </source>
</evidence>
<evidence type="ECO:0000313" key="10">
    <source>
        <dbReference type="EMBL" id="MCC9627042.1"/>
    </source>
</evidence>
<feature type="coiled-coil region" evidence="8">
    <location>
        <begin position="106"/>
        <end position="133"/>
    </location>
</feature>
<gene>
    <name evidence="10" type="ORF">LOC68_01360</name>
</gene>
<evidence type="ECO:0000256" key="4">
    <source>
        <dbReference type="ARBA" id="ARBA00022692"/>
    </source>
</evidence>
<dbReference type="PANTHER" id="PTHR30151">
    <property type="entry name" value="ALKANE SULFONATE ABC TRANSPORTER-RELATED, MEMBRANE SUBUNIT"/>
    <property type="match status" value="1"/>
</dbReference>
<feature type="transmembrane region" description="Helical" evidence="7">
    <location>
        <begin position="36"/>
        <end position="61"/>
    </location>
</feature>
<dbReference type="PANTHER" id="PTHR30151:SF7">
    <property type="entry name" value="NITRATE IMPORT PERMEASE PROTEIN NRTB"/>
    <property type="match status" value="1"/>
</dbReference>
<feature type="transmembrane region" description="Helical" evidence="7">
    <location>
        <begin position="430"/>
        <end position="461"/>
    </location>
</feature>
<keyword evidence="2 7" id="KW-0813">Transport</keyword>
<dbReference type="Pfam" id="PF00528">
    <property type="entry name" value="BPD_transp_1"/>
    <property type="match status" value="1"/>
</dbReference>
<evidence type="ECO:0000256" key="7">
    <source>
        <dbReference type="RuleBase" id="RU363032"/>
    </source>
</evidence>
<keyword evidence="4 7" id="KW-0812">Transmembrane</keyword>
<keyword evidence="11" id="KW-1185">Reference proteome</keyword>
<dbReference type="RefSeq" id="WP_230214757.1">
    <property type="nucleotide sequence ID" value="NZ_JAJKFT010000002.1"/>
</dbReference>
<dbReference type="Gene3D" id="1.10.3720.10">
    <property type="entry name" value="MetI-like"/>
    <property type="match status" value="1"/>
</dbReference>
<organism evidence="10 11">
    <name type="scientific">Blastopirellula sediminis</name>
    <dbReference type="NCBI Taxonomy" id="2894196"/>
    <lineage>
        <taxon>Bacteria</taxon>
        <taxon>Pseudomonadati</taxon>
        <taxon>Planctomycetota</taxon>
        <taxon>Planctomycetia</taxon>
        <taxon>Pirellulales</taxon>
        <taxon>Pirellulaceae</taxon>
        <taxon>Blastopirellula</taxon>
    </lineage>
</organism>
<accession>A0A9X1SER7</accession>
<dbReference type="AlphaFoldDB" id="A0A9X1SER7"/>
<keyword evidence="5 7" id="KW-1133">Transmembrane helix</keyword>
<dbReference type="GO" id="GO:0055085">
    <property type="term" value="P:transmembrane transport"/>
    <property type="evidence" value="ECO:0007669"/>
    <property type="project" value="InterPro"/>
</dbReference>
<dbReference type="PROSITE" id="PS50928">
    <property type="entry name" value="ABC_TM1"/>
    <property type="match status" value="1"/>
</dbReference>
<sequence length="519" mass="57106">MKYKIIRLLDIAGLNCFEPVVRLCYGDEPKQQVRKIGLFIVAPVAVFLLFIGTWAAIAPLIKTKAGRLPSPTDVVASLGDVYQFHWREYTKKADFARTGEDREQTLAMVTADLEKANERKKEVDAELTELTASLDAESAAELKKYETAVENQAIVYKAKLAEREQKLLEEGEKLDVSGEDARQQYVAAVRAHQAETTREADHIKELRSDLSAMRKQATPELAALQDEKNALDQETQFLTKRISLLSDGNRRWKVANAALDLKNADSALASAAPGERYDATLRYLGAEERILSNAGAIYAKPPTFFDQVFTSIECVFVGFLIATAIAIPIGVLCGLNRVIMASLTPLISLFKPVSPIVWLPIVFIVVGGFIERPDEAWVKPAFLSSAITVALCSLWPTLVNTALGVASIDKDHMNVARVLRLSFWDRLTKIVIPSALPLIFTGLRISLGVGWMVLIAAELLSSSPGLGKFVWDMFNNGSSDTFSQMLLTVFVVGIVGLLLDRIMIVFQRLVSFDGGATAI</sequence>
<keyword evidence="8" id="KW-0175">Coiled coil</keyword>
<keyword evidence="6 7" id="KW-0472">Membrane</keyword>
<dbReference type="GO" id="GO:0005886">
    <property type="term" value="C:plasma membrane"/>
    <property type="evidence" value="ECO:0007669"/>
    <property type="project" value="UniProtKB-SubCell"/>
</dbReference>
<feature type="transmembrane region" description="Helical" evidence="7">
    <location>
        <begin position="347"/>
        <end position="370"/>
    </location>
</feature>
<feature type="transmembrane region" description="Helical" evidence="7">
    <location>
        <begin position="315"/>
        <end position="335"/>
    </location>
</feature>
<evidence type="ECO:0000256" key="5">
    <source>
        <dbReference type="ARBA" id="ARBA00022989"/>
    </source>
</evidence>
<feature type="domain" description="ABC transmembrane type-1" evidence="9">
    <location>
        <begin position="308"/>
        <end position="503"/>
    </location>
</feature>
<dbReference type="CDD" id="cd06261">
    <property type="entry name" value="TM_PBP2"/>
    <property type="match status" value="1"/>
</dbReference>
<evidence type="ECO:0000259" key="9">
    <source>
        <dbReference type="PROSITE" id="PS50928"/>
    </source>
</evidence>
<comment type="caution">
    <text evidence="10">The sequence shown here is derived from an EMBL/GenBank/DDBJ whole genome shotgun (WGS) entry which is preliminary data.</text>
</comment>